<evidence type="ECO:0000313" key="2">
    <source>
        <dbReference type="EMBL" id="JAT55937.1"/>
    </source>
</evidence>
<dbReference type="AlphaFoldDB" id="A0A1D1YMS8"/>
<dbReference type="EMBL" id="GDJX01011999">
    <property type="protein sequence ID" value="JAT55937.1"/>
    <property type="molecule type" value="Transcribed_RNA"/>
</dbReference>
<feature type="region of interest" description="Disordered" evidence="1">
    <location>
        <begin position="102"/>
        <end position="149"/>
    </location>
</feature>
<organism evidence="2">
    <name type="scientific">Anthurium amnicola</name>
    <dbReference type="NCBI Taxonomy" id="1678845"/>
    <lineage>
        <taxon>Eukaryota</taxon>
        <taxon>Viridiplantae</taxon>
        <taxon>Streptophyta</taxon>
        <taxon>Embryophyta</taxon>
        <taxon>Tracheophyta</taxon>
        <taxon>Spermatophyta</taxon>
        <taxon>Magnoliopsida</taxon>
        <taxon>Liliopsida</taxon>
        <taxon>Araceae</taxon>
        <taxon>Pothoideae</taxon>
        <taxon>Potheae</taxon>
        <taxon>Anthurium</taxon>
    </lineage>
</organism>
<gene>
    <name evidence="2" type="primary">rpl2p</name>
    <name evidence="2" type="ORF">g.27154</name>
</gene>
<keyword evidence="2" id="KW-0689">Ribosomal protein</keyword>
<keyword evidence="2" id="KW-0687">Ribonucleoprotein</keyword>
<reference evidence="2" key="1">
    <citation type="submission" date="2015-07" db="EMBL/GenBank/DDBJ databases">
        <title>Transcriptome Assembly of Anthurium amnicola.</title>
        <authorList>
            <person name="Suzuki J."/>
        </authorList>
    </citation>
    <scope>NUCLEOTIDE SEQUENCE</scope>
</reference>
<sequence>MEPPGDGRFGMEGAEAQPRSTISRSNSSQPLLESAPCSHDVAVVYPHEAEVMMASRGRVVTVAGREKPLSPGVIADGCGEHVRSSVWGYVGRLFQNKNTTVAVEGKESDSSPQGVDGEHEREGKKTKKNKKRSSWLPDPEKRWPIQGFH</sequence>
<feature type="compositionally biased region" description="Basic residues" evidence="1">
    <location>
        <begin position="124"/>
        <end position="133"/>
    </location>
</feature>
<dbReference type="GO" id="GO:0005840">
    <property type="term" value="C:ribosome"/>
    <property type="evidence" value="ECO:0007669"/>
    <property type="project" value="UniProtKB-KW"/>
</dbReference>
<proteinExistence type="predicted"/>
<protein>
    <submittedName>
        <fullName evidence="2">50S ribosomal protein L2P</fullName>
    </submittedName>
</protein>
<feature type="region of interest" description="Disordered" evidence="1">
    <location>
        <begin position="1"/>
        <end position="34"/>
    </location>
</feature>
<accession>A0A1D1YMS8</accession>
<name>A0A1D1YMS8_9ARAE</name>
<evidence type="ECO:0000256" key="1">
    <source>
        <dbReference type="SAM" id="MobiDB-lite"/>
    </source>
</evidence>
<feature type="compositionally biased region" description="Polar residues" evidence="1">
    <location>
        <begin position="18"/>
        <end position="31"/>
    </location>
</feature>